<dbReference type="Proteomes" id="UP000314294">
    <property type="component" value="Unassembled WGS sequence"/>
</dbReference>
<keyword evidence="2" id="KW-1185">Reference proteome</keyword>
<name>A0A4Z2FVH8_9TELE</name>
<dbReference type="AlphaFoldDB" id="A0A4Z2FVH8"/>
<evidence type="ECO:0000313" key="1">
    <source>
        <dbReference type="EMBL" id="TNN44865.1"/>
    </source>
</evidence>
<organism evidence="1 2">
    <name type="scientific">Liparis tanakae</name>
    <name type="common">Tanaka's snailfish</name>
    <dbReference type="NCBI Taxonomy" id="230148"/>
    <lineage>
        <taxon>Eukaryota</taxon>
        <taxon>Metazoa</taxon>
        <taxon>Chordata</taxon>
        <taxon>Craniata</taxon>
        <taxon>Vertebrata</taxon>
        <taxon>Euteleostomi</taxon>
        <taxon>Actinopterygii</taxon>
        <taxon>Neopterygii</taxon>
        <taxon>Teleostei</taxon>
        <taxon>Neoteleostei</taxon>
        <taxon>Acanthomorphata</taxon>
        <taxon>Eupercaria</taxon>
        <taxon>Perciformes</taxon>
        <taxon>Cottioidei</taxon>
        <taxon>Cottales</taxon>
        <taxon>Liparidae</taxon>
        <taxon>Liparis</taxon>
    </lineage>
</organism>
<protein>
    <submittedName>
        <fullName evidence="1">Uncharacterized protein</fullName>
    </submittedName>
</protein>
<accession>A0A4Z2FVH8</accession>
<sequence>MEACVSQGFKVSSTWKRLHRSSTGAAYTSTITPRGLRFQSDRALCFSGNISHLAGSVACDTLLDVLSVTACPVVRRHV</sequence>
<reference evidence="1 2" key="1">
    <citation type="submission" date="2019-03" db="EMBL/GenBank/DDBJ databases">
        <title>First draft genome of Liparis tanakae, snailfish: a comprehensive survey of snailfish specific genes.</title>
        <authorList>
            <person name="Kim W."/>
            <person name="Song I."/>
            <person name="Jeong J.-H."/>
            <person name="Kim D."/>
            <person name="Kim S."/>
            <person name="Ryu S."/>
            <person name="Song J.Y."/>
            <person name="Lee S.K."/>
        </authorList>
    </citation>
    <scope>NUCLEOTIDE SEQUENCE [LARGE SCALE GENOMIC DNA]</scope>
    <source>
        <tissue evidence="1">Muscle</tissue>
    </source>
</reference>
<evidence type="ECO:0000313" key="2">
    <source>
        <dbReference type="Proteomes" id="UP000314294"/>
    </source>
</evidence>
<comment type="caution">
    <text evidence="1">The sequence shown here is derived from an EMBL/GenBank/DDBJ whole genome shotgun (WGS) entry which is preliminary data.</text>
</comment>
<gene>
    <name evidence="1" type="ORF">EYF80_044915</name>
</gene>
<dbReference type="EMBL" id="SRLO01000879">
    <property type="protein sequence ID" value="TNN44865.1"/>
    <property type="molecule type" value="Genomic_DNA"/>
</dbReference>
<proteinExistence type="predicted"/>